<organism evidence="1 2">
    <name type="scientific">Trichoplusia ni granulovirus LBIV-12</name>
    <dbReference type="NCBI Taxonomy" id="1916701"/>
    <lineage>
        <taxon>Viruses</taxon>
        <taxon>Viruses incertae sedis</taxon>
        <taxon>Naldaviricetes</taxon>
        <taxon>Lefavirales</taxon>
        <taxon>Baculoviridae</taxon>
        <taxon>Betabaculovirus</taxon>
        <taxon>Betabaculovirus trini</taxon>
    </lineage>
</organism>
<protein>
    <submittedName>
        <fullName evidence="1">Uncharacterized protein</fullName>
    </submittedName>
</protein>
<name>A0A1D8QL64_GVTN</name>
<evidence type="ECO:0000313" key="1">
    <source>
        <dbReference type="EMBL" id="AOW41402.1"/>
    </source>
</evidence>
<keyword evidence="2" id="KW-1185">Reference proteome</keyword>
<reference evidence="1 2" key="1">
    <citation type="submission" date="2016-02" db="EMBL/GenBank/DDBJ databases">
        <title>Genome sequence of a new Betabaculovirus TnGV isolated from the cabagge looper Trichoplusia ni (Lepidoptera: Noctuidae).</title>
        <authorList>
            <person name="Del Rincon-Castro M.C."/>
            <person name="Bivian-Hernandez Mdl.A."/>
            <person name="Lopez-Tlacomulco J.J."/>
            <person name="Ibarra J.E."/>
        </authorList>
    </citation>
    <scope>NUCLEOTIDE SEQUENCE [LARGE SCALE GENOMIC DNA]</scope>
    <source>
        <strain evidence="1">LBIV-12</strain>
    </source>
</reference>
<dbReference type="EMBL" id="KU752557">
    <property type="protein sequence ID" value="AOW41402.1"/>
    <property type="molecule type" value="Genomic_DNA"/>
</dbReference>
<dbReference type="GeneID" id="37616938"/>
<dbReference type="Proteomes" id="UP000232707">
    <property type="component" value="Segment"/>
</dbReference>
<sequence length="468" mass="52883">MLATTLAYLCFASLSAASSELPLQSNIEAYSLQTNRLCVNDCVDGACVVNANGTTANCRVGGRLTKRYRTVYNHECVSNCGVFFNDDHDSYCMVQSGSWERCNRDLGVYAKEIALTTNVYDGCLGKCKRLANGRAWCHVAGGSWQYCVPGAQELLISYRTDVGTVCRSPCKIDADASTHCYDNFGAWRKCTLNPRFNDYLEHVNAVVAGAIGEFDEHGYRKCNVGRARRQIDYNDLYFGGDYTKEPGGNMAPYYDPAIWESDGKGNYFYRHNKPTVDVYAPHKRVKRDMVLDNSNFIEMQNIIEQQYQPPGTLDVLRVARLYELNNPTVTTHSLPIISYTLLPMDARFGDTVRYVPLVLRGLINKTTLKFDIHRLPHSQLMHNTTGSMRYQHLSRQLFEYLDVGVERYAEVIVVNVYNSTLAQTAIGVRIRLYENDQLMDIHGNPLVSVADNELDNMYFTTLSESPMC</sequence>
<dbReference type="RefSeq" id="YP_009506133.1">
    <property type="nucleotide sequence ID" value="NC_038375.1"/>
</dbReference>
<proteinExistence type="predicted"/>
<evidence type="ECO:0000313" key="2">
    <source>
        <dbReference type="Proteomes" id="UP000232707"/>
    </source>
</evidence>
<accession>A0A1D8QL64</accession>
<dbReference type="KEGG" id="vg:37616938"/>